<dbReference type="InterPro" id="IPR003265">
    <property type="entry name" value="HhH-GPD_domain"/>
</dbReference>
<dbReference type="InterPro" id="IPR023170">
    <property type="entry name" value="HhH_base_excis_C"/>
</dbReference>
<organism evidence="15 16">
    <name type="scientific">Weissella ceti</name>
    <dbReference type="NCBI Taxonomy" id="759620"/>
    <lineage>
        <taxon>Bacteria</taxon>
        <taxon>Bacillati</taxon>
        <taxon>Bacillota</taxon>
        <taxon>Bacilli</taxon>
        <taxon>Lactobacillales</taxon>
        <taxon>Lactobacillaceae</taxon>
        <taxon>Weissella</taxon>
    </lineage>
</organism>
<evidence type="ECO:0000256" key="5">
    <source>
        <dbReference type="ARBA" id="ARBA00022485"/>
    </source>
</evidence>
<dbReference type="RefSeq" id="WP_264336088.1">
    <property type="nucleotide sequence ID" value="NZ_JAOZFE010000004.1"/>
</dbReference>
<evidence type="ECO:0000256" key="8">
    <source>
        <dbReference type="ARBA" id="ARBA00022801"/>
    </source>
</evidence>
<dbReference type="SUPFAM" id="SSF55811">
    <property type="entry name" value="Nudix"/>
    <property type="match status" value="1"/>
</dbReference>
<gene>
    <name evidence="15" type="primary">mutY</name>
    <name evidence="15" type="ORF">OIT44_05030</name>
</gene>
<evidence type="ECO:0000256" key="4">
    <source>
        <dbReference type="ARBA" id="ARBA00022023"/>
    </source>
</evidence>
<dbReference type="PANTHER" id="PTHR42944">
    <property type="entry name" value="ADENINE DNA GLYCOSYLASE"/>
    <property type="match status" value="1"/>
</dbReference>
<dbReference type="InterPro" id="IPR011257">
    <property type="entry name" value="DNA_glycosylase"/>
</dbReference>
<reference evidence="15 16" key="1">
    <citation type="submission" date="2022-10" db="EMBL/GenBank/DDBJ databases">
        <title>Weissella fermenti sp. nov., isolated from fermented cabbage.</title>
        <authorList>
            <person name="Lee J.K."/>
            <person name="Baek J.H."/>
            <person name="Choi D.G."/>
            <person name="Kim J.M."/>
            <person name="Jeon C.O."/>
        </authorList>
    </citation>
    <scope>NUCLEOTIDE SEQUENCE [LARGE SCALE GENOMIC DNA]</scope>
    <source>
        <strain evidence="15 16">KACC 18534</strain>
    </source>
</reference>
<dbReference type="InterPro" id="IPR044298">
    <property type="entry name" value="MIG/MutY"/>
</dbReference>
<dbReference type="PANTHER" id="PTHR42944:SF1">
    <property type="entry name" value="ADENINE DNA GLYCOSYLASE"/>
    <property type="match status" value="1"/>
</dbReference>
<feature type="domain" description="HhH-GPD" evidence="14">
    <location>
        <begin position="46"/>
        <end position="197"/>
    </location>
</feature>
<dbReference type="Pfam" id="PF00730">
    <property type="entry name" value="HhH-GPD"/>
    <property type="match status" value="1"/>
</dbReference>
<keyword evidence="5" id="KW-0004">4Fe-4S</keyword>
<keyword evidence="8" id="KW-0378">Hydrolase</keyword>
<dbReference type="EC" id="3.2.2.31" evidence="3 13"/>
<evidence type="ECO:0000256" key="6">
    <source>
        <dbReference type="ARBA" id="ARBA00022723"/>
    </source>
</evidence>
<evidence type="ECO:0000256" key="13">
    <source>
        <dbReference type="RuleBase" id="RU365096"/>
    </source>
</evidence>
<evidence type="ECO:0000256" key="9">
    <source>
        <dbReference type="ARBA" id="ARBA00023004"/>
    </source>
</evidence>
<accession>A0ABT3E5D9</accession>
<keyword evidence="9 13" id="KW-0408">Iron</keyword>
<keyword evidence="11" id="KW-0234">DNA repair</keyword>
<sequence>MIDMWSDEKIESFRATLLAWYDAEGRDQLPWRKDQEPYHIWVSEIMLQQTQVNTVIPYYERFMGMFPTVQDLAAAPEQALLKAWEGLGYYSRVRNMQKAAQQIVDDHAGVWPDDMKGLLDLKGIGPYTAAAVASISFKEPVAAIDGNAFRVYARLFKIDADVAQPKTRNLFFELGNKLIDPVRPGDFNQAIMDLGSSFMSAKNYDSENSPVKAFNASYEDGTEDFYPVKSKAKKAKPITYFAVSVKSPEGFLWEQRPENGLLANFWTMPLYNLNEFIGDTDAKWTIEEMITATEARILADYGVQVTLEAVEGKPVTHIYTHQKWTVTILTGHITETPELSRGVWREQELLMADPQPKIQEKNLAENGEVKNALDALVIVLLSVRFNRRKC</sequence>
<keyword evidence="6" id="KW-0479">Metal-binding</keyword>
<dbReference type="InterPro" id="IPR029119">
    <property type="entry name" value="MutY_C"/>
</dbReference>
<keyword evidence="10" id="KW-0411">Iron-sulfur</keyword>
<comment type="caution">
    <text evidence="15">The sequence shown here is derived from an EMBL/GenBank/DDBJ whole genome shotgun (WGS) entry which is preliminary data.</text>
</comment>
<evidence type="ECO:0000256" key="3">
    <source>
        <dbReference type="ARBA" id="ARBA00012045"/>
    </source>
</evidence>
<dbReference type="CDD" id="cd03431">
    <property type="entry name" value="NUDIX_DNA_Glycosylase_C-MutY"/>
    <property type="match status" value="1"/>
</dbReference>
<keyword evidence="7 13" id="KW-0227">DNA damage</keyword>
<evidence type="ECO:0000256" key="11">
    <source>
        <dbReference type="ARBA" id="ARBA00023204"/>
    </source>
</evidence>
<evidence type="ECO:0000256" key="1">
    <source>
        <dbReference type="ARBA" id="ARBA00000843"/>
    </source>
</evidence>
<dbReference type="SMART" id="SM00478">
    <property type="entry name" value="ENDO3c"/>
    <property type="match status" value="1"/>
</dbReference>
<keyword evidence="16" id="KW-1185">Reference proteome</keyword>
<evidence type="ECO:0000313" key="16">
    <source>
        <dbReference type="Proteomes" id="UP001526225"/>
    </source>
</evidence>
<dbReference type="Proteomes" id="UP001526225">
    <property type="component" value="Unassembled WGS sequence"/>
</dbReference>
<proteinExistence type="inferred from homology"/>
<evidence type="ECO:0000256" key="2">
    <source>
        <dbReference type="ARBA" id="ARBA00008343"/>
    </source>
</evidence>
<evidence type="ECO:0000256" key="7">
    <source>
        <dbReference type="ARBA" id="ARBA00022763"/>
    </source>
</evidence>
<evidence type="ECO:0000259" key="14">
    <source>
        <dbReference type="SMART" id="SM00478"/>
    </source>
</evidence>
<evidence type="ECO:0000313" key="15">
    <source>
        <dbReference type="EMBL" id="MCW0953432.1"/>
    </source>
</evidence>
<comment type="function">
    <text evidence="13">Adenine glycosylase active on G-A mispairs.</text>
</comment>
<dbReference type="Gene3D" id="1.10.340.30">
    <property type="entry name" value="Hypothetical protein, domain 2"/>
    <property type="match status" value="1"/>
</dbReference>
<dbReference type="Pfam" id="PF14815">
    <property type="entry name" value="NUDIX_4"/>
    <property type="match status" value="1"/>
</dbReference>
<dbReference type="SUPFAM" id="SSF48150">
    <property type="entry name" value="DNA-glycosylase"/>
    <property type="match status" value="1"/>
</dbReference>
<dbReference type="CDD" id="cd00056">
    <property type="entry name" value="ENDO3c"/>
    <property type="match status" value="1"/>
</dbReference>
<comment type="catalytic activity">
    <reaction evidence="1 13">
        <text>Hydrolyzes free adenine bases from 7,8-dihydro-8-oxoguanine:adenine mismatched double-stranded DNA, leaving an apurinic site.</text>
        <dbReference type="EC" id="3.2.2.31"/>
    </reaction>
</comment>
<dbReference type="InterPro" id="IPR015797">
    <property type="entry name" value="NUDIX_hydrolase-like_dom_sf"/>
</dbReference>
<dbReference type="Gene3D" id="3.90.79.10">
    <property type="entry name" value="Nucleoside Triphosphate Pyrophosphohydrolase"/>
    <property type="match status" value="1"/>
</dbReference>
<keyword evidence="12 13" id="KW-0326">Glycosidase</keyword>
<protein>
    <recommendedName>
        <fullName evidence="4 13">Adenine DNA glycosylase</fullName>
        <ecNumber evidence="3 13">3.2.2.31</ecNumber>
    </recommendedName>
</protein>
<comment type="cofactor">
    <cofactor evidence="13">
        <name>[4Fe-4S] cluster</name>
        <dbReference type="ChEBI" id="CHEBI:49883"/>
    </cofactor>
    <text evidence="13">Binds 1 [4Fe-4S] cluster.</text>
</comment>
<dbReference type="InterPro" id="IPR005760">
    <property type="entry name" value="A/G_AdeGlyc_MutY"/>
</dbReference>
<dbReference type="EMBL" id="JAOZFE010000004">
    <property type="protein sequence ID" value="MCW0953432.1"/>
    <property type="molecule type" value="Genomic_DNA"/>
</dbReference>
<evidence type="ECO:0000256" key="10">
    <source>
        <dbReference type="ARBA" id="ARBA00023014"/>
    </source>
</evidence>
<evidence type="ECO:0000256" key="12">
    <source>
        <dbReference type="ARBA" id="ARBA00023295"/>
    </source>
</evidence>
<dbReference type="Gene3D" id="1.10.1670.10">
    <property type="entry name" value="Helix-hairpin-Helix base-excision DNA repair enzymes (C-terminal)"/>
    <property type="match status" value="1"/>
</dbReference>
<name>A0ABT3E5D9_9LACO</name>
<dbReference type="NCBIfam" id="TIGR01084">
    <property type="entry name" value="mutY"/>
    <property type="match status" value="1"/>
</dbReference>
<comment type="similarity">
    <text evidence="2 13">Belongs to the Nth/MutY family.</text>
</comment>